<dbReference type="HAMAP" id="MF_01161">
    <property type="entry name" value="tRNA_Ile_lys_synt"/>
    <property type="match status" value="1"/>
</dbReference>
<keyword evidence="3 8" id="KW-0436">Ligase</keyword>
<keyword evidence="2 8" id="KW-0963">Cytoplasm</keyword>
<accession>A0AAW4L4X0</accession>
<dbReference type="Pfam" id="PF11734">
    <property type="entry name" value="TilS_C"/>
    <property type="match status" value="1"/>
</dbReference>
<dbReference type="RefSeq" id="WP_214171361.1">
    <property type="nucleotide sequence ID" value="NZ_JAHCVJ010000003.1"/>
</dbReference>
<feature type="binding site" evidence="8">
    <location>
        <begin position="33"/>
        <end position="38"/>
    </location>
    <ligand>
        <name>ATP</name>
        <dbReference type="ChEBI" id="CHEBI:30616"/>
    </ligand>
</feature>
<evidence type="ECO:0000256" key="2">
    <source>
        <dbReference type="ARBA" id="ARBA00022490"/>
    </source>
</evidence>
<dbReference type="InterPro" id="IPR014729">
    <property type="entry name" value="Rossmann-like_a/b/a_fold"/>
</dbReference>
<proteinExistence type="inferred from homology"/>
<dbReference type="SMART" id="SM00977">
    <property type="entry name" value="TilS_C"/>
    <property type="match status" value="1"/>
</dbReference>
<dbReference type="CDD" id="cd01992">
    <property type="entry name" value="TilS_N"/>
    <property type="match status" value="1"/>
</dbReference>
<evidence type="ECO:0000259" key="9">
    <source>
        <dbReference type="SMART" id="SM00977"/>
    </source>
</evidence>
<dbReference type="SUPFAM" id="SSF82829">
    <property type="entry name" value="MesJ substrate recognition domain-like"/>
    <property type="match status" value="1"/>
</dbReference>
<dbReference type="PANTHER" id="PTHR43033:SF1">
    <property type="entry name" value="TRNA(ILE)-LYSIDINE SYNTHASE-RELATED"/>
    <property type="match status" value="1"/>
</dbReference>
<reference evidence="10 11" key="1">
    <citation type="submission" date="2021-05" db="EMBL/GenBank/DDBJ databases">
        <title>The draft genome of Geobacter pelophilus DSM 12255.</title>
        <authorList>
            <person name="Xu Z."/>
            <person name="Masuda Y."/>
            <person name="Itoh H."/>
            <person name="Senoo K."/>
        </authorList>
    </citation>
    <scope>NUCLEOTIDE SEQUENCE [LARGE SCALE GENOMIC DNA]</scope>
    <source>
        <strain evidence="10 11">DSM 12255</strain>
    </source>
</reference>
<protein>
    <recommendedName>
        <fullName evidence="8">tRNA(Ile)-lysidine synthase</fullName>
        <ecNumber evidence="8">6.3.4.19</ecNumber>
    </recommendedName>
    <alternativeName>
        <fullName evidence="8">tRNA(Ile)-2-lysyl-cytidine synthase</fullName>
    </alternativeName>
    <alternativeName>
        <fullName evidence="8">tRNA(Ile)-lysidine synthetase</fullName>
    </alternativeName>
</protein>
<comment type="domain">
    <text evidence="8">The N-terminal region contains the highly conserved SGGXDS motif, predicted to be a P-loop motif involved in ATP binding.</text>
</comment>
<dbReference type="AlphaFoldDB" id="A0AAW4L4X0"/>
<evidence type="ECO:0000256" key="4">
    <source>
        <dbReference type="ARBA" id="ARBA00022694"/>
    </source>
</evidence>
<dbReference type="EC" id="6.3.4.19" evidence="8"/>
<gene>
    <name evidence="8 10" type="primary">tilS</name>
    <name evidence="10" type="ORF">KI809_09855</name>
</gene>
<sequence>MDQTNTSLFRKIDRTVQAHGLLSPGQTVVVAVSGGVDSIVLLDYLVSRRTSLGLSLIVAHLNHSLRGNESDGDEAFVSLLAQGYGVPFECRREDIVARAARTGLSLEEAGREARYAFFSDVARISGADVVAIAHHLDDQAETVLLRLIRGSGTTGLAGMSHRSADGRYIRPLLDVERSEIERFVTSRKLGFRTDSSNSDSSFLRNRVRLELLPLLTEYNPAIARRLAETAGIMAADEAILSAAIAKRWQEVGSSSDHEAVLDGEAVSKDSQGERLRLYRYAIELLVGNLRRISYRHLQGIDRLLLQGPPNGSLNLPGGLVVTRCYRVLTFSLQPLARDVPGELRIMAEGVYDLPSGGRVAVECCDGQVAASEDGRLELIVNLAELPFPWLVRSFLPGDRLEPRGMKGRKKVKDIFIDAKVPRPARQRIPLFFSGARLFWVAGLRKGGSVPQHIPERLAVRVRLLEFPPDAAMLA</sequence>
<evidence type="ECO:0000256" key="7">
    <source>
        <dbReference type="ARBA" id="ARBA00048539"/>
    </source>
</evidence>
<evidence type="ECO:0000313" key="11">
    <source>
        <dbReference type="Proteomes" id="UP000811899"/>
    </source>
</evidence>
<evidence type="ECO:0000256" key="3">
    <source>
        <dbReference type="ARBA" id="ARBA00022598"/>
    </source>
</evidence>
<organism evidence="10 11">
    <name type="scientific">Geoanaerobacter pelophilus</name>
    <dbReference type="NCBI Taxonomy" id="60036"/>
    <lineage>
        <taxon>Bacteria</taxon>
        <taxon>Pseudomonadati</taxon>
        <taxon>Thermodesulfobacteriota</taxon>
        <taxon>Desulfuromonadia</taxon>
        <taxon>Geobacterales</taxon>
        <taxon>Geobacteraceae</taxon>
        <taxon>Geoanaerobacter</taxon>
    </lineage>
</organism>
<dbReference type="Pfam" id="PF01171">
    <property type="entry name" value="ATP_bind_3"/>
    <property type="match status" value="1"/>
</dbReference>
<evidence type="ECO:0000256" key="8">
    <source>
        <dbReference type="HAMAP-Rule" id="MF_01161"/>
    </source>
</evidence>
<dbReference type="NCBIfam" id="TIGR02433">
    <property type="entry name" value="lysidine_TilS_C"/>
    <property type="match status" value="1"/>
</dbReference>
<dbReference type="InterPro" id="IPR012094">
    <property type="entry name" value="tRNA_Ile_lys_synt"/>
</dbReference>
<evidence type="ECO:0000256" key="5">
    <source>
        <dbReference type="ARBA" id="ARBA00022741"/>
    </source>
</evidence>
<dbReference type="NCBIfam" id="TIGR02432">
    <property type="entry name" value="lysidine_TilS_N"/>
    <property type="match status" value="1"/>
</dbReference>
<dbReference type="PANTHER" id="PTHR43033">
    <property type="entry name" value="TRNA(ILE)-LYSIDINE SYNTHASE-RELATED"/>
    <property type="match status" value="1"/>
</dbReference>
<keyword evidence="5 8" id="KW-0547">Nucleotide-binding</keyword>
<keyword evidence="6 8" id="KW-0067">ATP-binding</keyword>
<evidence type="ECO:0000256" key="6">
    <source>
        <dbReference type="ARBA" id="ARBA00022840"/>
    </source>
</evidence>
<dbReference type="Gene3D" id="3.30.465.60">
    <property type="match status" value="1"/>
</dbReference>
<dbReference type="GO" id="GO:0006400">
    <property type="term" value="P:tRNA modification"/>
    <property type="evidence" value="ECO:0007669"/>
    <property type="project" value="UniProtKB-UniRule"/>
</dbReference>
<comment type="catalytic activity">
    <reaction evidence="7 8">
        <text>cytidine(34) in tRNA(Ile2) + L-lysine + ATP = lysidine(34) in tRNA(Ile2) + AMP + diphosphate + H(+)</text>
        <dbReference type="Rhea" id="RHEA:43744"/>
        <dbReference type="Rhea" id="RHEA-COMP:10625"/>
        <dbReference type="Rhea" id="RHEA-COMP:10670"/>
        <dbReference type="ChEBI" id="CHEBI:15378"/>
        <dbReference type="ChEBI" id="CHEBI:30616"/>
        <dbReference type="ChEBI" id="CHEBI:32551"/>
        <dbReference type="ChEBI" id="CHEBI:33019"/>
        <dbReference type="ChEBI" id="CHEBI:82748"/>
        <dbReference type="ChEBI" id="CHEBI:83665"/>
        <dbReference type="ChEBI" id="CHEBI:456215"/>
        <dbReference type="EC" id="6.3.4.19"/>
    </reaction>
</comment>
<comment type="function">
    <text evidence="8">Ligates lysine onto the cytidine present at position 34 of the AUA codon-specific tRNA(Ile) that contains the anticodon CAU, in an ATP-dependent manner. Cytidine is converted to lysidine, thus changing the amino acid specificity of the tRNA from methionine to isoleucine.</text>
</comment>
<dbReference type="Gene3D" id="3.40.50.620">
    <property type="entry name" value="HUPs"/>
    <property type="match status" value="1"/>
</dbReference>
<dbReference type="InterPro" id="IPR012796">
    <property type="entry name" value="Lysidine-tRNA-synth_C"/>
</dbReference>
<evidence type="ECO:0000256" key="1">
    <source>
        <dbReference type="ARBA" id="ARBA00004496"/>
    </source>
</evidence>
<name>A0AAW4L4X0_9BACT</name>
<feature type="domain" description="Lysidine-tRNA(Ile) synthetase C-terminal" evidence="9">
    <location>
        <begin position="389"/>
        <end position="459"/>
    </location>
</feature>
<keyword evidence="4 8" id="KW-0819">tRNA processing</keyword>
<comment type="subcellular location">
    <subcellularLocation>
        <location evidence="1 8">Cytoplasm</location>
    </subcellularLocation>
</comment>
<dbReference type="EMBL" id="JAHCVJ010000003">
    <property type="protein sequence ID" value="MBT0664602.1"/>
    <property type="molecule type" value="Genomic_DNA"/>
</dbReference>
<keyword evidence="11" id="KW-1185">Reference proteome</keyword>
<dbReference type="GO" id="GO:0005737">
    <property type="term" value="C:cytoplasm"/>
    <property type="evidence" value="ECO:0007669"/>
    <property type="project" value="UniProtKB-SubCell"/>
</dbReference>
<dbReference type="SUPFAM" id="SSF56037">
    <property type="entry name" value="PheT/TilS domain"/>
    <property type="match status" value="1"/>
</dbReference>
<dbReference type="GO" id="GO:0032267">
    <property type="term" value="F:tRNA(Ile)-lysidine synthase activity"/>
    <property type="evidence" value="ECO:0007669"/>
    <property type="project" value="UniProtKB-EC"/>
</dbReference>
<dbReference type="Proteomes" id="UP000811899">
    <property type="component" value="Unassembled WGS sequence"/>
</dbReference>
<evidence type="ECO:0000313" key="10">
    <source>
        <dbReference type="EMBL" id="MBT0664602.1"/>
    </source>
</evidence>
<dbReference type="SUPFAM" id="SSF52402">
    <property type="entry name" value="Adenine nucleotide alpha hydrolases-like"/>
    <property type="match status" value="1"/>
</dbReference>
<dbReference type="GO" id="GO:0005524">
    <property type="term" value="F:ATP binding"/>
    <property type="evidence" value="ECO:0007669"/>
    <property type="project" value="UniProtKB-UniRule"/>
</dbReference>
<comment type="caution">
    <text evidence="10">The sequence shown here is derived from an EMBL/GenBank/DDBJ whole genome shotgun (WGS) entry which is preliminary data.</text>
</comment>
<dbReference type="InterPro" id="IPR012795">
    <property type="entry name" value="tRNA_Ile_lys_synt_N"/>
</dbReference>
<dbReference type="InterPro" id="IPR011063">
    <property type="entry name" value="TilS/TtcA_N"/>
</dbReference>
<comment type="similarity">
    <text evidence="8">Belongs to the tRNA(Ile)-lysidine synthase family.</text>
</comment>